<accession>A0A484K321</accession>
<dbReference type="AlphaFoldDB" id="A0A484K321"/>
<feature type="region of interest" description="Disordered" evidence="1">
    <location>
        <begin position="1"/>
        <end position="22"/>
    </location>
</feature>
<feature type="compositionally biased region" description="Low complexity" evidence="1">
    <location>
        <begin position="596"/>
        <end position="611"/>
    </location>
</feature>
<evidence type="ECO:0000313" key="2">
    <source>
        <dbReference type="EMBL" id="VFQ59870.1"/>
    </source>
</evidence>
<feature type="region of interest" description="Disordered" evidence="1">
    <location>
        <begin position="224"/>
        <end position="268"/>
    </location>
</feature>
<organism evidence="2 3">
    <name type="scientific">Cuscuta campestris</name>
    <dbReference type="NCBI Taxonomy" id="132261"/>
    <lineage>
        <taxon>Eukaryota</taxon>
        <taxon>Viridiplantae</taxon>
        <taxon>Streptophyta</taxon>
        <taxon>Embryophyta</taxon>
        <taxon>Tracheophyta</taxon>
        <taxon>Spermatophyta</taxon>
        <taxon>Magnoliopsida</taxon>
        <taxon>eudicotyledons</taxon>
        <taxon>Gunneridae</taxon>
        <taxon>Pentapetalae</taxon>
        <taxon>asterids</taxon>
        <taxon>lamiids</taxon>
        <taxon>Solanales</taxon>
        <taxon>Convolvulaceae</taxon>
        <taxon>Cuscuteae</taxon>
        <taxon>Cuscuta</taxon>
        <taxon>Cuscuta subgen. Grammica</taxon>
        <taxon>Cuscuta sect. Cleistogrammica</taxon>
    </lineage>
</organism>
<reference evidence="2 3" key="1">
    <citation type="submission" date="2018-04" db="EMBL/GenBank/DDBJ databases">
        <authorList>
            <person name="Vogel A."/>
        </authorList>
    </citation>
    <scope>NUCLEOTIDE SEQUENCE [LARGE SCALE GENOMIC DNA]</scope>
</reference>
<feature type="region of interest" description="Disordered" evidence="1">
    <location>
        <begin position="593"/>
        <end position="639"/>
    </location>
</feature>
<feature type="compositionally biased region" description="Low complexity" evidence="1">
    <location>
        <begin position="628"/>
        <end position="639"/>
    </location>
</feature>
<feature type="region of interest" description="Disordered" evidence="1">
    <location>
        <begin position="308"/>
        <end position="401"/>
    </location>
</feature>
<dbReference type="EMBL" id="OOIL02000049">
    <property type="protein sequence ID" value="VFQ59870.1"/>
    <property type="molecule type" value="Genomic_DNA"/>
</dbReference>
<protein>
    <recommendedName>
        <fullName evidence="4">Retrotransposon gag domain-containing protein</fullName>
    </recommendedName>
</protein>
<feature type="compositionally biased region" description="Low complexity" evidence="1">
    <location>
        <begin position="241"/>
        <end position="253"/>
    </location>
</feature>
<dbReference type="Proteomes" id="UP000595140">
    <property type="component" value="Unassembled WGS sequence"/>
</dbReference>
<feature type="compositionally biased region" description="Low complexity" evidence="1">
    <location>
        <begin position="378"/>
        <end position="393"/>
    </location>
</feature>
<gene>
    <name evidence="2" type="ORF">CCAM_LOCUS1646</name>
</gene>
<feature type="compositionally biased region" description="Basic and acidic residues" evidence="1">
    <location>
        <begin position="364"/>
        <end position="377"/>
    </location>
</feature>
<evidence type="ECO:0000256" key="1">
    <source>
        <dbReference type="SAM" id="MobiDB-lite"/>
    </source>
</evidence>
<name>A0A484K321_9ASTE</name>
<evidence type="ECO:0008006" key="4">
    <source>
        <dbReference type="Google" id="ProtNLM"/>
    </source>
</evidence>
<keyword evidence="3" id="KW-1185">Reference proteome</keyword>
<evidence type="ECO:0000313" key="3">
    <source>
        <dbReference type="Proteomes" id="UP000595140"/>
    </source>
</evidence>
<sequence>MKIGPELGQAAEKPTGEGPKRPTLDTLLVGRFGLEAWRGLRIKEGTWQTVNGWDTLTFYFYQGLTVPSKKELDHSNKLGSFLEMTPEENEELVERLTSNAKYSYEDRALPPKAGMYEIDQFTTLKASMERPVKQTIKEHLGASHSHPNLYAESVNQAELYGSGSHHQSDLVLSCEHCFQNHLSCACPLIEPPPPSKAKDVNLAQYANKGEGPWAQNNQEHWQERNNFPRNNHPRDDYKQGNWNNNKSNYQNNNASYVPPHNRQPSQEDSLARMEKMMMEYMQKMNNLADDFKERDKTRDNQLQQVFKQLEVREQGNLPATTEPNPREQLRTITLRSGKEFQGPEVEADVEEVPVDTSVGASPKKKTESAPHETRKEGTSSSQSQPTRQTQQNTIPFPTTVKKSQDEKAFQKFLDVIGQVEVKMALGFQLTVSNLATHLGLYTWEEMSAPEFDDAPYLLFADVDPADFWAEHSSDPDHFDSMGRARFWIQPTWGILYFVLSTSFFGRPLNTDRVYPNDMIVFWSLHTRREANVAVFMARFLYSQSMGNRTHIVCEFVVTILFRSLVGSTPIPQPQMLTRDLDAGMLRNAHIHRTLGSSSTESNNASSSTPSTLGASLQVSSRRATCRRPTTSQTPAATTQADPIPDWAKRIMEQQETIMQRMSEIGQQHASQAEIFTHLQNILVACIPG</sequence>
<feature type="compositionally biased region" description="Polar residues" evidence="1">
    <location>
        <begin position="612"/>
        <end position="622"/>
    </location>
</feature>
<proteinExistence type="predicted"/>